<keyword evidence="5" id="KW-0167">Capsid protein</keyword>
<keyword evidence="8 14" id="KW-0543">Viral nucleoprotein</keyword>
<name>A0A8K1YQQ4_9RHAB</name>
<evidence type="ECO:0000256" key="6">
    <source>
        <dbReference type="ARBA" id="ARBA00022844"/>
    </source>
</evidence>
<comment type="subcellular location">
    <subcellularLocation>
        <location evidence="1">Host cytoplasm</location>
    </subcellularLocation>
    <subcellularLocation>
        <location evidence="2">Virion</location>
    </subcellularLocation>
</comment>
<evidence type="ECO:0000256" key="5">
    <source>
        <dbReference type="ARBA" id="ARBA00022561"/>
    </source>
</evidence>
<evidence type="ECO:0000256" key="1">
    <source>
        <dbReference type="ARBA" id="ARBA00004192"/>
    </source>
</evidence>
<evidence type="ECO:0000256" key="9">
    <source>
        <dbReference type="ARBA" id="ARBA00023200"/>
    </source>
</evidence>
<dbReference type="GO" id="GO:0019013">
    <property type="term" value="C:viral nucleocapsid"/>
    <property type="evidence" value="ECO:0007669"/>
    <property type="project" value="UniProtKB-KW"/>
</dbReference>
<keyword evidence="4" id="KW-1139">Helical capsid protein</keyword>
<dbReference type="InterPro" id="IPR023330">
    <property type="entry name" value="Rhabdovirus_ncapsid_N"/>
</dbReference>
<evidence type="ECO:0000256" key="8">
    <source>
        <dbReference type="ARBA" id="ARBA00023086"/>
    </source>
</evidence>
<sequence length="490" mass="56163">MLKINNRGQRYYENSEESASYSFFAKNPETGEIESHTVDKTGFRGDYTYASSKLNNKPTVAICTDDLALPIGRVIGSLRQQIINRQLNIQTVKVYLALFYQERCQVETKDEWVSFGHKICDGDADQGIVITPLNIVEIINTTNRAIIIGAPIVQIQPELLDAYAAVCFGLSRYNDTQYEDYKIRILDHLVPLVDNQIDDCDKGVLNLLYTRCQNQSADQDYRKLVAAFDMFVYNFKECSLPYSKLRQMTIHSHHKDCNALSLLDFTMGKTNMKMSFINWFWLKPLVTEFFRIYKTGEELNQNNSYRPWGSFFGILTNSPYSTVANPNMTFFCHAICLALGSNWSANAIMPDCNPIPLIQNAALYLYAQNHSSDLEPLVSYKADIPSTKDREILLDDKKPRSTDVAEWGEYYVKELGSRLPEYILEDYYKHINTIRIPNDREGTIIRVIKQMISAHYTKKEDRSNWARVGVIPPSPPNAESDNEDDQISIV</sequence>
<feature type="domain" description="Rhabdovirus nucleocapsid" evidence="13">
    <location>
        <begin position="53"/>
        <end position="376"/>
    </location>
</feature>
<dbReference type="InterPro" id="IPR035961">
    <property type="entry name" value="Rhabdovirus_nucleoprotein-like"/>
</dbReference>
<dbReference type="GO" id="GO:0030430">
    <property type="term" value="C:host cell cytoplasm"/>
    <property type="evidence" value="ECO:0007669"/>
    <property type="project" value="UniProtKB-SubCell"/>
</dbReference>
<reference evidence="14" key="1">
    <citation type="submission" date="2021-09" db="EMBL/GenBank/DDBJ databases">
        <authorList>
            <person name="Li N.N."/>
        </authorList>
    </citation>
    <scope>NUCLEOTIDE SEQUENCE</scope>
    <source>
        <strain evidence="14">Novel_27</strain>
    </source>
</reference>
<keyword evidence="9" id="KW-1035">Host cytoplasm</keyword>
<dbReference type="InterPro" id="IPR000448">
    <property type="entry name" value="Rhabdo_ncapsid"/>
</dbReference>
<accession>A0A8K1YQQ4</accession>
<protein>
    <recommendedName>
        <fullName evidence="3">Nucleoprotein</fullName>
    </recommendedName>
    <alternativeName>
        <fullName evidence="11">Nucleocapsid protein</fullName>
    </alternativeName>
</protein>
<organism evidence="14">
    <name type="scientific">Xiangshan rhabdo-like virus 5</name>
    <dbReference type="NCBI Taxonomy" id="2886228"/>
    <lineage>
        <taxon>Viruses</taxon>
        <taxon>Riboviria</taxon>
        <taxon>Orthornavirae</taxon>
        <taxon>Negarnaviricota</taxon>
        <taxon>Haploviricotina</taxon>
        <taxon>Monjiviricetes</taxon>
        <taxon>Mononegavirales</taxon>
        <taxon>Rhabdoviridae</taxon>
    </lineage>
</organism>
<evidence type="ECO:0000256" key="7">
    <source>
        <dbReference type="ARBA" id="ARBA00022884"/>
    </source>
</evidence>
<dbReference type="GO" id="GO:1990904">
    <property type="term" value="C:ribonucleoprotein complex"/>
    <property type="evidence" value="ECO:0007669"/>
    <property type="project" value="UniProtKB-KW"/>
</dbReference>
<evidence type="ECO:0000256" key="2">
    <source>
        <dbReference type="ARBA" id="ARBA00004328"/>
    </source>
</evidence>
<feature type="region of interest" description="Disordered" evidence="12">
    <location>
        <begin position="467"/>
        <end position="490"/>
    </location>
</feature>
<keyword evidence="7" id="KW-0694">RNA-binding</keyword>
<keyword evidence="6" id="KW-0946">Virion</keyword>
<evidence type="ECO:0000256" key="3">
    <source>
        <dbReference type="ARBA" id="ARBA00014389"/>
    </source>
</evidence>
<dbReference type="Gene3D" id="1.10.3570.10">
    <property type="entry name" value="Rhabdovirus nucleocapsid protein like domain"/>
    <property type="match status" value="1"/>
</dbReference>
<evidence type="ECO:0000256" key="12">
    <source>
        <dbReference type="SAM" id="MobiDB-lite"/>
    </source>
</evidence>
<dbReference type="InterPro" id="IPR023331">
    <property type="entry name" value="Rhabdovirus_ncapsid_C"/>
</dbReference>
<dbReference type="GO" id="GO:0019029">
    <property type="term" value="C:helical viral capsid"/>
    <property type="evidence" value="ECO:0007669"/>
    <property type="project" value="UniProtKB-KW"/>
</dbReference>
<dbReference type="SUPFAM" id="SSF140809">
    <property type="entry name" value="Rhabdovirus nucleoprotein-like"/>
    <property type="match status" value="1"/>
</dbReference>
<feature type="compositionally biased region" description="Acidic residues" evidence="12">
    <location>
        <begin position="480"/>
        <end position="490"/>
    </location>
</feature>
<dbReference type="GO" id="GO:0003723">
    <property type="term" value="F:RNA binding"/>
    <property type="evidence" value="ECO:0007669"/>
    <property type="project" value="UniProtKB-KW"/>
</dbReference>
<dbReference type="Gene3D" id="1.10.3610.10">
    <property type="entry name" value="Nucleoprotein"/>
    <property type="match status" value="1"/>
</dbReference>
<proteinExistence type="predicted"/>
<evidence type="ECO:0000259" key="13">
    <source>
        <dbReference type="Pfam" id="PF00945"/>
    </source>
</evidence>
<evidence type="ECO:0000256" key="10">
    <source>
        <dbReference type="ARBA" id="ARBA00023274"/>
    </source>
</evidence>
<evidence type="ECO:0000256" key="11">
    <source>
        <dbReference type="ARBA" id="ARBA00033344"/>
    </source>
</evidence>
<dbReference type="Pfam" id="PF00945">
    <property type="entry name" value="Rhabdo_ncap"/>
    <property type="match status" value="1"/>
</dbReference>
<evidence type="ECO:0000313" key="14">
    <source>
        <dbReference type="EMBL" id="UDL13999.1"/>
    </source>
</evidence>
<dbReference type="EMBL" id="OK491503">
    <property type="protein sequence ID" value="UDL13999.1"/>
    <property type="molecule type" value="Viral_cRNA"/>
</dbReference>
<evidence type="ECO:0000256" key="4">
    <source>
        <dbReference type="ARBA" id="ARBA00022497"/>
    </source>
</evidence>
<keyword evidence="10" id="KW-0687">Ribonucleoprotein</keyword>